<dbReference type="Proteomes" id="UP001345963">
    <property type="component" value="Unassembled WGS sequence"/>
</dbReference>
<proteinExistence type="predicted"/>
<name>A0ABU7CDJ3_9TELE</name>
<evidence type="ECO:0000256" key="1">
    <source>
        <dbReference type="SAM" id="MobiDB-lite"/>
    </source>
</evidence>
<feature type="compositionally biased region" description="Low complexity" evidence="1">
    <location>
        <begin position="46"/>
        <end position="62"/>
    </location>
</feature>
<sequence>DGFYPCFPVFLKCSFNFFEWCICRCLQSPSVRPSIHPSIHRRAAQKHTGQTTTHTHPFTPKGNVERPINSYVFGYWEEAREPTHAREERANSLQKSHSKATLLPTVPNVFLYNSRLFFQIK</sequence>
<gene>
    <name evidence="2" type="ORF">ATANTOWER_027542</name>
</gene>
<dbReference type="EMBL" id="JAHUTI010085414">
    <property type="protein sequence ID" value="MED6259659.1"/>
    <property type="molecule type" value="Genomic_DNA"/>
</dbReference>
<keyword evidence="3" id="KW-1185">Reference proteome</keyword>
<accession>A0ABU7CDJ3</accession>
<protein>
    <submittedName>
        <fullName evidence="2">Uncharacterized protein</fullName>
    </submittedName>
</protein>
<evidence type="ECO:0000313" key="3">
    <source>
        <dbReference type="Proteomes" id="UP001345963"/>
    </source>
</evidence>
<feature type="region of interest" description="Disordered" evidence="1">
    <location>
        <begin position="42"/>
        <end position="64"/>
    </location>
</feature>
<organism evidence="2 3">
    <name type="scientific">Ataeniobius toweri</name>
    <dbReference type="NCBI Taxonomy" id="208326"/>
    <lineage>
        <taxon>Eukaryota</taxon>
        <taxon>Metazoa</taxon>
        <taxon>Chordata</taxon>
        <taxon>Craniata</taxon>
        <taxon>Vertebrata</taxon>
        <taxon>Euteleostomi</taxon>
        <taxon>Actinopterygii</taxon>
        <taxon>Neopterygii</taxon>
        <taxon>Teleostei</taxon>
        <taxon>Neoteleostei</taxon>
        <taxon>Acanthomorphata</taxon>
        <taxon>Ovalentaria</taxon>
        <taxon>Atherinomorphae</taxon>
        <taxon>Cyprinodontiformes</taxon>
        <taxon>Goodeidae</taxon>
        <taxon>Ataeniobius</taxon>
    </lineage>
</organism>
<evidence type="ECO:0000313" key="2">
    <source>
        <dbReference type="EMBL" id="MED6259659.1"/>
    </source>
</evidence>
<reference evidence="2 3" key="1">
    <citation type="submission" date="2021-07" db="EMBL/GenBank/DDBJ databases">
        <authorList>
            <person name="Palmer J.M."/>
        </authorList>
    </citation>
    <scope>NUCLEOTIDE SEQUENCE [LARGE SCALE GENOMIC DNA]</scope>
    <source>
        <strain evidence="2 3">AT_MEX2019</strain>
        <tissue evidence="2">Muscle</tissue>
    </source>
</reference>
<comment type="caution">
    <text evidence="2">The sequence shown here is derived from an EMBL/GenBank/DDBJ whole genome shotgun (WGS) entry which is preliminary data.</text>
</comment>
<feature type="non-terminal residue" evidence="2">
    <location>
        <position position="1"/>
    </location>
</feature>